<evidence type="ECO:0008006" key="4">
    <source>
        <dbReference type="Google" id="ProtNLM"/>
    </source>
</evidence>
<evidence type="ECO:0000256" key="1">
    <source>
        <dbReference type="ARBA" id="ARBA00022679"/>
    </source>
</evidence>
<organism evidence="2 3">
    <name type="scientific">Zymoseptoria brevis</name>
    <dbReference type="NCBI Taxonomy" id="1047168"/>
    <lineage>
        <taxon>Eukaryota</taxon>
        <taxon>Fungi</taxon>
        <taxon>Dikarya</taxon>
        <taxon>Ascomycota</taxon>
        <taxon>Pezizomycotina</taxon>
        <taxon>Dothideomycetes</taxon>
        <taxon>Dothideomycetidae</taxon>
        <taxon>Mycosphaerellales</taxon>
        <taxon>Mycosphaerellaceae</taxon>
        <taxon>Zymoseptoria</taxon>
    </lineage>
</organism>
<accession>A0A0F4G6G5</accession>
<gene>
    <name evidence="2" type="ORF">TI39_contig4515g00001</name>
</gene>
<evidence type="ECO:0000313" key="2">
    <source>
        <dbReference type="EMBL" id="KJX92933.1"/>
    </source>
</evidence>
<dbReference type="EMBL" id="LAFY01004474">
    <property type="protein sequence ID" value="KJX92933.1"/>
    <property type="molecule type" value="Genomic_DNA"/>
</dbReference>
<dbReference type="STRING" id="1047168.A0A0F4G6G5"/>
<protein>
    <recommendedName>
        <fullName evidence="4">Trichothecene 3-o-acetyltransferase like protein</fullName>
    </recommendedName>
</protein>
<name>A0A0F4G6G5_9PEZI</name>
<keyword evidence="1" id="KW-0808">Transferase</keyword>
<dbReference type="PANTHER" id="PTHR31896:SF64">
    <property type="entry name" value="TRICHOTHECENE 3-O-ACETYLTRANSFERASE"/>
    <property type="match status" value="1"/>
</dbReference>
<reference evidence="2 3" key="1">
    <citation type="submission" date="2015-03" db="EMBL/GenBank/DDBJ databases">
        <title>RNA-seq based gene annotation and comparative genomics of four Zymoseptoria species reveal species-specific pathogenicity related genes and transposable element activity.</title>
        <authorList>
            <person name="Grandaubert J."/>
            <person name="Bhattacharyya A."/>
            <person name="Stukenbrock E.H."/>
        </authorList>
    </citation>
    <scope>NUCLEOTIDE SEQUENCE [LARGE SCALE GENOMIC DNA]</scope>
    <source>
        <strain evidence="2 3">Zb18110</strain>
    </source>
</reference>
<sequence>MDSTKVYPKEPVPCQKFKLSLSDVYAPKHWVVQSHFLPLKTDVSFARCYEILKTGLSRTVSDIPALLGTIQQLSDDPRDLAIEVEDDSYVEFLFEDFSARQTVPRYDQLKAIGFSAAGLLKSFAPPVAIDFVSEGSRILAAKLNYLSGGIVLTVGINHLFADAATVSRVEQTWACHTADVSRGCEKSYRIDVPDAEIRERLSKPPPGTTPTSSELWKVVPAAQSPLRFPEKIATDKGKEAGSIDSSTQAIPPVERQADDIGWSIWHLSPESLTQLKHAASAGDGEDWISTIDAVAGLFWCTLASEMQWSKTGYGESLVFFALNIRHRLEPAIHPQYLGNAVDMVTGTSRVEDLVRGEQSLHGAARAIRNAVQSWDQTEWARRLALMTVLPKEEALCPDVPYLLSPNHLGFVDSSKVRTQFNDWGADLGHVERTRYILPVHNHAKCATILNIHPQLSDGGLEVAITLSAQLRDALQSNLMFARFVSLVCVDP</sequence>
<dbReference type="Pfam" id="PF02458">
    <property type="entry name" value="Transferase"/>
    <property type="match status" value="1"/>
</dbReference>
<dbReference type="InterPro" id="IPR051283">
    <property type="entry name" value="Sec_Metabolite_Acyltrans"/>
</dbReference>
<dbReference type="PANTHER" id="PTHR31896">
    <property type="entry name" value="FAMILY REGULATORY PROTEIN, PUTATIVE (AFU_ORTHOLOGUE AFUA_3G14730)-RELATED"/>
    <property type="match status" value="1"/>
</dbReference>
<dbReference type="OrthoDB" id="1862401at2759"/>
<dbReference type="GO" id="GO:0016740">
    <property type="term" value="F:transferase activity"/>
    <property type="evidence" value="ECO:0007669"/>
    <property type="project" value="UniProtKB-KW"/>
</dbReference>
<evidence type="ECO:0000313" key="3">
    <source>
        <dbReference type="Proteomes" id="UP000033647"/>
    </source>
</evidence>
<dbReference type="InterPro" id="IPR023213">
    <property type="entry name" value="CAT-like_dom_sf"/>
</dbReference>
<proteinExistence type="predicted"/>
<dbReference type="Proteomes" id="UP000033647">
    <property type="component" value="Unassembled WGS sequence"/>
</dbReference>
<dbReference type="AlphaFoldDB" id="A0A0F4G6G5"/>
<keyword evidence="3" id="KW-1185">Reference proteome</keyword>
<comment type="caution">
    <text evidence="2">The sequence shown here is derived from an EMBL/GenBank/DDBJ whole genome shotgun (WGS) entry which is preliminary data.</text>
</comment>
<dbReference type="Gene3D" id="3.30.559.10">
    <property type="entry name" value="Chloramphenicol acetyltransferase-like domain"/>
    <property type="match status" value="2"/>
</dbReference>